<dbReference type="EMBL" id="JGZK01000004">
    <property type="protein sequence ID" value="KFI86714.1"/>
    <property type="molecule type" value="Genomic_DNA"/>
</dbReference>
<keyword evidence="2" id="KW-1185">Reference proteome</keyword>
<comment type="caution">
    <text evidence="1">The sequence shown here is derived from an EMBL/GenBank/DDBJ whole genome shotgun (WGS) entry which is preliminary data.</text>
</comment>
<evidence type="ECO:0000313" key="2">
    <source>
        <dbReference type="Proteomes" id="UP000028984"/>
    </source>
</evidence>
<dbReference type="eggNOG" id="ENOG5031YBV">
    <property type="taxonomic scope" value="Bacteria"/>
</dbReference>
<sequence length="98" mass="11657">MTILVHPRVLQKRPWLNEREILSTWMDAARILPRQGEYEPNQKMAVGWDWHGRLTELIAYEGEEDNEWIIFHVAPARKKFLAEMGFSDAEIRQLIGRR</sequence>
<dbReference type="STRING" id="1437610.BREU_1782"/>
<dbReference type="OrthoDB" id="3237719at2"/>
<name>A0A087CTW4_9BIFI</name>
<proteinExistence type="predicted"/>
<dbReference type="RefSeq" id="WP_044088950.1">
    <property type="nucleotide sequence ID" value="NZ_JGZK01000004.1"/>
</dbReference>
<protein>
    <submittedName>
        <fullName evidence="1">Uncharacterized protein</fullName>
    </submittedName>
</protein>
<gene>
    <name evidence="1" type="ORF">BREU_1782</name>
</gene>
<organism evidence="1 2">
    <name type="scientific">Bifidobacterium reuteri DSM 23975</name>
    <dbReference type="NCBI Taxonomy" id="1437610"/>
    <lineage>
        <taxon>Bacteria</taxon>
        <taxon>Bacillati</taxon>
        <taxon>Actinomycetota</taxon>
        <taxon>Actinomycetes</taxon>
        <taxon>Bifidobacteriales</taxon>
        <taxon>Bifidobacteriaceae</taxon>
        <taxon>Bifidobacterium</taxon>
    </lineage>
</organism>
<dbReference type="AlphaFoldDB" id="A0A087CTW4"/>
<dbReference type="Proteomes" id="UP000028984">
    <property type="component" value="Unassembled WGS sequence"/>
</dbReference>
<accession>A0A087CTW4</accession>
<evidence type="ECO:0000313" key="1">
    <source>
        <dbReference type="EMBL" id="KFI86714.1"/>
    </source>
</evidence>
<reference evidence="1 2" key="1">
    <citation type="submission" date="2014-03" db="EMBL/GenBank/DDBJ databases">
        <title>Genomics of Bifidobacteria.</title>
        <authorList>
            <person name="Ventura M."/>
            <person name="Milani C."/>
            <person name="Lugli G.A."/>
        </authorList>
    </citation>
    <scope>NUCLEOTIDE SEQUENCE [LARGE SCALE GENOMIC DNA]</scope>
    <source>
        <strain evidence="1 2">DSM 23975</strain>
    </source>
</reference>